<gene>
    <name evidence="1" type="ORF">MVEN_01635200</name>
</gene>
<dbReference type="InterPro" id="IPR011990">
    <property type="entry name" value="TPR-like_helical_dom_sf"/>
</dbReference>
<dbReference type="Pfam" id="PF13374">
    <property type="entry name" value="TPR_10"/>
    <property type="match status" value="1"/>
</dbReference>
<sequence length="109" mass="11994">MQSLAASLREQYQKLGELTDLEAGLKMYQGALDLTPEGSPDRAGRLLNLGKSLRDRYRKLGALKDLEGALERKQDAVDLMQEGHPDRACYLQSISVSFIVIGEGGICKI</sequence>
<evidence type="ECO:0008006" key="3">
    <source>
        <dbReference type="Google" id="ProtNLM"/>
    </source>
</evidence>
<dbReference type="OrthoDB" id="9991317at2759"/>
<comment type="caution">
    <text evidence="1">The sequence shown here is derived from an EMBL/GenBank/DDBJ whole genome shotgun (WGS) entry which is preliminary data.</text>
</comment>
<proteinExistence type="predicted"/>
<dbReference type="AlphaFoldDB" id="A0A8H6XN13"/>
<keyword evidence="2" id="KW-1185">Reference proteome</keyword>
<name>A0A8H6XN13_9AGAR</name>
<dbReference type="Proteomes" id="UP000620124">
    <property type="component" value="Unassembled WGS sequence"/>
</dbReference>
<dbReference type="SUPFAM" id="SSF48452">
    <property type="entry name" value="TPR-like"/>
    <property type="match status" value="1"/>
</dbReference>
<protein>
    <recommendedName>
        <fullName evidence="3">Kinesin light chain</fullName>
    </recommendedName>
</protein>
<dbReference type="Gene3D" id="1.25.40.10">
    <property type="entry name" value="Tetratricopeptide repeat domain"/>
    <property type="match status" value="1"/>
</dbReference>
<organism evidence="1 2">
    <name type="scientific">Mycena venus</name>
    <dbReference type="NCBI Taxonomy" id="2733690"/>
    <lineage>
        <taxon>Eukaryota</taxon>
        <taxon>Fungi</taxon>
        <taxon>Dikarya</taxon>
        <taxon>Basidiomycota</taxon>
        <taxon>Agaricomycotina</taxon>
        <taxon>Agaricomycetes</taxon>
        <taxon>Agaricomycetidae</taxon>
        <taxon>Agaricales</taxon>
        <taxon>Marasmiineae</taxon>
        <taxon>Mycenaceae</taxon>
        <taxon>Mycena</taxon>
    </lineage>
</organism>
<accession>A0A8H6XN13</accession>
<dbReference type="EMBL" id="JACAZI010000014">
    <property type="protein sequence ID" value="KAF7344745.1"/>
    <property type="molecule type" value="Genomic_DNA"/>
</dbReference>
<evidence type="ECO:0000313" key="2">
    <source>
        <dbReference type="Proteomes" id="UP000620124"/>
    </source>
</evidence>
<evidence type="ECO:0000313" key="1">
    <source>
        <dbReference type="EMBL" id="KAF7344745.1"/>
    </source>
</evidence>
<reference evidence="1" key="1">
    <citation type="submission" date="2020-05" db="EMBL/GenBank/DDBJ databases">
        <title>Mycena genomes resolve the evolution of fungal bioluminescence.</title>
        <authorList>
            <person name="Tsai I.J."/>
        </authorList>
    </citation>
    <scope>NUCLEOTIDE SEQUENCE</scope>
    <source>
        <strain evidence="1">CCC161011</strain>
    </source>
</reference>